<name>A0A0F9VXN0_9ZZZZ</name>
<dbReference type="PANTHER" id="PTHR30606:SF10">
    <property type="entry name" value="PHOSPHATIDYLINOSITOL MANNOSIDE ACYLTRANSFERASE"/>
    <property type="match status" value="1"/>
</dbReference>
<dbReference type="PIRSF" id="PIRSF026649">
    <property type="entry name" value="MsbB"/>
    <property type="match status" value="1"/>
</dbReference>
<evidence type="ECO:0000256" key="6">
    <source>
        <dbReference type="ARBA" id="ARBA00023315"/>
    </source>
</evidence>
<dbReference type="InterPro" id="IPR004960">
    <property type="entry name" value="LipA_acyltrans"/>
</dbReference>
<proteinExistence type="predicted"/>
<accession>A0A0F9VXN0</accession>
<reference evidence="7" key="1">
    <citation type="journal article" date="2015" name="Nature">
        <title>Complex archaea that bridge the gap between prokaryotes and eukaryotes.</title>
        <authorList>
            <person name="Spang A."/>
            <person name="Saw J.H."/>
            <person name="Jorgensen S.L."/>
            <person name="Zaremba-Niedzwiedzka K."/>
            <person name="Martijn J."/>
            <person name="Lind A.E."/>
            <person name="van Eijk R."/>
            <person name="Schleper C."/>
            <person name="Guy L."/>
            <person name="Ettema T.J."/>
        </authorList>
    </citation>
    <scope>NUCLEOTIDE SEQUENCE</scope>
</reference>
<sequence length="297" mass="32752">MLIETVKTILVKSLLRLLSWIPLPLLHKLAEAIGAIVYALPTETRRVTLINLQRALPELSEEERRRLARRSVQETLKAGFELGHMWYGSIEHVMSMIVNVQGKEHIDAALASGRAIIYCSPHLGNWELMGLYVSTLAPLTTLYKPPKLTGLNDLIAGSRARAGADLVATDRAGVVKLTRALQQGASTGILPDQQPREGGVFAPFFGHQAYTMTLVSKLAARANAVVLFTFAKRLPKGSGFELICMPADADVANADTTLAAAALNRSVEACVRLAPEQYQWEYKRFRKRPAEETGRFY</sequence>
<dbReference type="CDD" id="cd07984">
    <property type="entry name" value="LPLAT_LABLAT-like"/>
    <property type="match status" value="1"/>
</dbReference>
<keyword evidence="2" id="KW-1003">Cell membrane</keyword>
<dbReference type="AlphaFoldDB" id="A0A0F9VXN0"/>
<dbReference type="EMBL" id="LAZR01000008">
    <property type="protein sequence ID" value="KKO08875.1"/>
    <property type="molecule type" value="Genomic_DNA"/>
</dbReference>
<dbReference type="GO" id="GO:0016746">
    <property type="term" value="F:acyltransferase activity"/>
    <property type="evidence" value="ECO:0007669"/>
    <property type="project" value="UniProtKB-KW"/>
</dbReference>
<dbReference type="GO" id="GO:0005886">
    <property type="term" value="C:plasma membrane"/>
    <property type="evidence" value="ECO:0007669"/>
    <property type="project" value="UniProtKB-SubCell"/>
</dbReference>
<evidence type="ECO:0000256" key="2">
    <source>
        <dbReference type="ARBA" id="ARBA00022475"/>
    </source>
</evidence>
<evidence type="ECO:0000313" key="7">
    <source>
        <dbReference type="EMBL" id="KKO08875.1"/>
    </source>
</evidence>
<comment type="caution">
    <text evidence="7">The sequence shown here is derived from an EMBL/GenBank/DDBJ whole genome shotgun (WGS) entry which is preliminary data.</text>
</comment>
<keyword evidence="3" id="KW-0997">Cell inner membrane</keyword>
<organism evidence="7">
    <name type="scientific">marine sediment metagenome</name>
    <dbReference type="NCBI Taxonomy" id="412755"/>
    <lineage>
        <taxon>unclassified sequences</taxon>
        <taxon>metagenomes</taxon>
        <taxon>ecological metagenomes</taxon>
    </lineage>
</organism>
<keyword evidence="4" id="KW-0808">Transferase</keyword>
<keyword evidence="6" id="KW-0012">Acyltransferase</keyword>
<evidence type="ECO:0000256" key="1">
    <source>
        <dbReference type="ARBA" id="ARBA00004533"/>
    </source>
</evidence>
<evidence type="ECO:0000256" key="4">
    <source>
        <dbReference type="ARBA" id="ARBA00022679"/>
    </source>
</evidence>
<dbReference type="Pfam" id="PF03279">
    <property type="entry name" value="Lip_A_acyltrans"/>
    <property type="match status" value="1"/>
</dbReference>
<evidence type="ECO:0000256" key="5">
    <source>
        <dbReference type="ARBA" id="ARBA00023136"/>
    </source>
</evidence>
<gene>
    <name evidence="7" type="ORF">LCGC14_0039940</name>
</gene>
<dbReference type="GO" id="GO:0008610">
    <property type="term" value="P:lipid biosynthetic process"/>
    <property type="evidence" value="ECO:0007669"/>
    <property type="project" value="UniProtKB-ARBA"/>
</dbReference>
<dbReference type="PANTHER" id="PTHR30606">
    <property type="entry name" value="LIPID A BIOSYNTHESIS LAUROYL ACYLTRANSFERASE"/>
    <property type="match status" value="1"/>
</dbReference>
<keyword evidence="5" id="KW-0472">Membrane</keyword>
<comment type="subcellular location">
    <subcellularLocation>
        <location evidence="1">Cell inner membrane</location>
    </subcellularLocation>
</comment>
<protein>
    <recommendedName>
        <fullName evidence="8">Lipid A biosynthesis acyltransferase</fullName>
    </recommendedName>
</protein>
<evidence type="ECO:0000256" key="3">
    <source>
        <dbReference type="ARBA" id="ARBA00022519"/>
    </source>
</evidence>
<evidence type="ECO:0008006" key="8">
    <source>
        <dbReference type="Google" id="ProtNLM"/>
    </source>
</evidence>
<dbReference type="GO" id="GO:1901137">
    <property type="term" value="P:carbohydrate derivative biosynthetic process"/>
    <property type="evidence" value="ECO:0007669"/>
    <property type="project" value="UniProtKB-ARBA"/>
</dbReference>